<dbReference type="AlphaFoldDB" id="A0A9P8L572"/>
<proteinExistence type="predicted"/>
<dbReference type="Proteomes" id="UP000698800">
    <property type="component" value="Unassembled WGS sequence"/>
</dbReference>
<evidence type="ECO:0000313" key="2">
    <source>
        <dbReference type="Proteomes" id="UP000698800"/>
    </source>
</evidence>
<evidence type="ECO:0000313" key="1">
    <source>
        <dbReference type="EMBL" id="KAH0544219.1"/>
    </source>
</evidence>
<gene>
    <name evidence="1" type="ORF">FGG08_001664</name>
</gene>
<organism evidence="1 2">
    <name type="scientific">Glutinoglossum americanum</name>
    <dbReference type="NCBI Taxonomy" id="1670608"/>
    <lineage>
        <taxon>Eukaryota</taxon>
        <taxon>Fungi</taxon>
        <taxon>Dikarya</taxon>
        <taxon>Ascomycota</taxon>
        <taxon>Pezizomycotina</taxon>
        <taxon>Geoglossomycetes</taxon>
        <taxon>Geoglossales</taxon>
        <taxon>Geoglossaceae</taxon>
        <taxon>Glutinoglossum</taxon>
    </lineage>
</organism>
<accession>A0A9P8L572</accession>
<protein>
    <submittedName>
        <fullName evidence="1">Uncharacterized protein</fullName>
    </submittedName>
</protein>
<reference evidence="1" key="1">
    <citation type="submission" date="2021-03" db="EMBL/GenBank/DDBJ databases">
        <title>Comparative genomics and phylogenomic investigation of the class Geoglossomycetes provide insights into ecological specialization and systematics.</title>
        <authorList>
            <person name="Melie T."/>
            <person name="Pirro S."/>
            <person name="Miller A.N."/>
            <person name="Quandt A."/>
        </authorList>
    </citation>
    <scope>NUCLEOTIDE SEQUENCE</scope>
    <source>
        <strain evidence="1">GBOQ0MN5Z8</strain>
    </source>
</reference>
<keyword evidence="2" id="KW-1185">Reference proteome</keyword>
<name>A0A9P8L572_9PEZI</name>
<dbReference type="OrthoDB" id="5409727at2759"/>
<comment type="caution">
    <text evidence="1">The sequence shown here is derived from an EMBL/GenBank/DDBJ whole genome shotgun (WGS) entry which is preliminary data.</text>
</comment>
<sequence>MSILLVATIERDAMPSNKRPYGWDRRKRTNMFDLQPTPEGRVGQKSARRDILSRLGEVACADTPAKSLYGWMAGEHDHTDIARVLYAVVHLPLDGIWTSESVNGEPVWGRLMKFLHAVAQKASRGAWANDMVKEIEIHDEQIFPGATPIKGAYVTVMKLMLDFMETLTSLRVFKWDSRVPMSTSVLTVLALHAPRLTECQFRMDSSTFQDLNSGGSVLFDAIQELESEKSRTETLGSAGLDDRSVPDTMKLGIKSAIILQNATPRTIISLAAIISMNFYLVHRVDIVAPPKDVKQESFKEPEDLPTGIRVIQLRMGNIGSAARLFVKALVPEFLRSLELDWCTQLPAILEPLMRKETAVNRFKLTFPPQASKPGPEITSVAGTKEDQKCLSDFLRSTAMQLRQLAIDQSAYGKHGQIDYLLAGVQPHYATLRELWLGDLNPDFDVNDLREIALCAPWLHDLRVPLSKKIWPYFVEILPEFRSLQVLGILDAHLTPSERHAIILVLQQASRHTPLRLVGIEDEKAGSWYYGFSRSPENTSEPSPLRHDIPTVKAVGYDKDYSGFPGQMCMWARELGVRPSDTDGPMRQRVGWGGVGVGVEEVGREAGRADPWLVELYGWEGAVIRGTFAERGEVVVE</sequence>
<dbReference type="EMBL" id="JAGHQL010000022">
    <property type="protein sequence ID" value="KAH0544219.1"/>
    <property type="molecule type" value="Genomic_DNA"/>
</dbReference>